<reference evidence="1 2" key="1">
    <citation type="submission" date="2023-05" db="EMBL/GenBank/DDBJ databases">
        <title>A 100% complete, gapless, phased diploid assembly of the Scenedesmus obliquus UTEX 3031 genome.</title>
        <authorList>
            <person name="Biondi T.C."/>
            <person name="Hanschen E.R."/>
            <person name="Kwon T."/>
            <person name="Eng W."/>
            <person name="Kruse C.P.S."/>
            <person name="Koehler S.I."/>
            <person name="Kunde Y."/>
            <person name="Gleasner C.D."/>
            <person name="You Mak K.T."/>
            <person name="Polle J."/>
            <person name="Hovde B.T."/>
            <person name="Starkenburg S.R."/>
        </authorList>
    </citation>
    <scope>NUCLEOTIDE SEQUENCE [LARGE SCALE GENOMIC DNA]</scope>
    <source>
        <strain evidence="1 2">DOE0152z</strain>
    </source>
</reference>
<evidence type="ECO:0000313" key="2">
    <source>
        <dbReference type="Proteomes" id="UP001244341"/>
    </source>
</evidence>
<sequence length="189" mass="20854">MPSFESGNFKLEYAGTFPDQLKLIKAFEVFPLEITATGSLNPRSHKWSYSVGCRDVILNGKITYNATRSAVEYRKVLPFPVFGGITKPVLAAEWPVGGVDGWRDSWRRPRLQLGLSVDDTASSNDDGATLTSNGSLAFRRKVFVTRRWGVEVDGDAKFSFSHDLANGQNMASALGLHVNAKELNLVCRI</sequence>
<gene>
    <name evidence="1" type="ORF">OEZ85_010789</name>
</gene>
<proteinExistence type="predicted"/>
<protein>
    <submittedName>
        <fullName evidence="1">Uncharacterized protein</fullName>
    </submittedName>
</protein>
<dbReference type="Proteomes" id="UP001244341">
    <property type="component" value="Chromosome 2b"/>
</dbReference>
<keyword evidence="2" id="KW-1185">Reference proteome</keyword>
<organism evidence="1 2">
    <name type="scientific">Tetradesmus obliquus</name>
    <name type="common">Green alga</name>
    <name type="synonym">Acutodesmus obliquus</name>
    <dbReference type="NCBI Taxonomy" id="3088"/>
    <lineage>
        <taxon>Eukaryota</taxon>
        <taxon>Viridiplantae</taxon>
        <taxon>Chlorophyta</taxon>
        <taxon>core chlorophytes</taxon>
        <taxon>Chlorophyceae</taxon>
        <taxon>CS clade</taxon>
        <taxon>Sphaeropleales</taxon>
        <taxon>Scenedesmaceae</taxon>
        <taxon>Tetradesmus</taxon>
    </lineage>
</organism>
<dbReference type="EMBL" id="CP126209">
    <property type="protein sequence ID" value="WIA10606.1"/>
    <property type="molecule type" value="Genomic_DNA"/>
</dbReference>
<evidence type="ECO:0000313" key="1">
    <source>
        <dbReference type="EMBL" id="WIA10606.1"/>
    </source>
</evidence>
<accession>A0ABY8TS67</accession>
<name>A0ABY8TS67_TETOB</name>